<dbReference type="SUPFAM" id="SSF51735">
    <property type="entry name" value="NAD(P)-binding Rossmann-fold domains"/>
    <property type="match status" value="2"/>
</dbReference>
<dbReference type="GO" id="GO:0005886">
    <property type="term" value="C:plasma membrane"/>
    <property type="evidence" value="ECO:0007669"/>
    <property type="project" value="UniProtKB-SubCell"/>
</dbReference>
<dbReference type="SUPFAM" id="SSF81324">
    <property type="entry name" value="Voltage-gated potassium channels"/>
    <property type="match status" value="1"/>
</dbReference>
<keyword evidence="2" id="KW-0812">Transmembrane</keyword>
<dbReference type="GO" id="GO:0006813">
    <property type="term" value="P:potassium ion transport"/>
    <property type="evidence" value="ECO:0007669"/>
    <property type="project" value="InterPro"/>
</dbReference>
<feature type="domain" description="RCK N-terminal" evidence="3">
    <location>
        <begin position="123"/>
        <end position="253"/>
    </location>
</feature>
<dbReference type="InterPro" id="IPR003148">
    <property type="entry name" value="RCK_N"/>
</dbReference>
<dbReference type="Pfam" id="PF07885">
    <property type="entry name" value="Ion_trans_2"/>
    <property type="match status" value="1"/>
</dbReference>
<keyword evidence="2" id="KW-0472">Membrane</keyword>
<keyword evidence="2" id="KW-1133">Transmembrane helix</keyword>
<feature type="transmembrane region" description="Helical" evidence="2">
    <location>
        <begin position="16"/>
        <end position="36"/>
    </location>
</feature>
<sequence length="566" mass="63598">MNEVVYLIMRQMRRPALILLGTYSLAMLGISLIPAINSEGELTYLSLFQAFYWVSYTATTIGFGELPLAFSEWQRMWVVLSIYYTVPAWFYAIGKVIALLQDPTFQHALSESRFARQVEKQRSRFCIICGFGESGQRLVRLLLNSGYQCVVIDNDPVRINKMALDPSLHGVLAITGDAFSVELLLKAGVQSPHCRAVIAITDSEAVNIKVSLAARLLTSDQTRFQVICRTYTRAGSANAKSFNTDATINTNQIFALRLTTALRRPAIAELITRLQSTPGERYESPPQPPMGHWIICGNDALGKTLKRYLDYEGVDCTIIDPDLPTAPGQVRGIGTEAVTLREARIDRAQAIVAAYKSDPDNLSIAVTAKNMQPSLFVVGKQNHSSDQRLFAVAGFDRVMAEADLIVSEIYPRIAQSLLSRFMKVLWHQNEAWGQKLLQRLENLSGDYNPRHHILKVDKQRAPAIITELQSGRLLRLQSLWMLPDRPETANDAIPLLILRNQQQIVLPNAATSLQEGDQVLIIYHQPDIGRRIQRAARDENELYYATHGRDKPVSHLTNYLRKKLDL</sequence>
<dbReference type="Pfam" id="PF02254">
    <property type="entry name" value="TrkA_N"/>
    <property type="match status" value="2"/>
</dbReference>
<dbReference type="PROSITE" id="PS51201">
    <property type="entry name" value="RCK_N"/>
    <property type="match status" value="1"/>
</dbReference>
<accession>A0A1C3H620</accession>
<dbReference type="PANTHER" id="PTHR43833">
    <property type="entry name" value="POTASSIUM CHANNEL PROTEIN 2-RELATED-RELATED"/>
    <property type="match status" value="1"/>
</dbReference>
<evidence type="ECO:0000313" key="4">
    <source>
        <dbReference type="EMBL" id="SAM69063.1"/>
    </source>
</evidence>
<dbReference type="RefSeq" id="WP_079541631.1">
    <property type="nucleotide sequence ID" value="NZ_FKLO01000067.1"/>
</dbReference>
<comment type="subcellular location">
    <subcellularLocation>
        <location evidence="1">Cell membrane</location>
        <topology evidence="1">Multi-pass membrane protein</topology>
    </subcellularLocation>
</comment>
<gene>
    <name evidence="4" type="ORF">CHUV0807_2007</name>
</gene>
<dbReference type="EMBL" id="FKLO01000067">
    <property type="protein sequence ID" value="SAM69063.1"/>
    <property type="molecule type" value="Genomic_DNA"/>
</dbReference>
<reference evidence="5" key="1">
    <citation type="submission" date="2016-04" db="EMBL/GenBank/DDBJ databases">
        <authorList>
            <person name="Tagini F."/>
        </authorList>
    </citation>
    <scope>NUCLEOTIDE SEQUENCE [LARGE SCALE GENOMIC DNA]</scope>
    <source>
        <strain evidence="5">CHUV0807</strain>
    </source>
</reference>
<evidence type="ECO:0000256" key="1">
    <source>
        <dbReference type="ARBA" id="ARBA00004651"/>
    </source>
</evidence>
<dbReference type="Gene3D" id="1.10.287.70">
    <property type="match status" value="1"/>
</dbReference>
<evidence type="ECO:0000259" key="3">
    <source>
        <dbReference type="PROSITE" id="PS51201"/>
    </source>
</evidence>
<dbReference type="InterPro" id="IPR050721">
    <property type="entry name" value="Trk_Ktr_HKT_K-transport"/>
</dbReference>
<evidence type="ECO:0000256" key="2">
    <source>
        <dbReference type="SAM" id="Phobius"/>
    </source>
</evidence>
<feature type="transmembrane region" description="Helical" evidence="2">
    <location>
        <begin position="42"/>
        <end position="64"/>
    </location>
</feature>
<dbReference type="Proteomes" id="UP000190837">
    <property type="component" value="Unassembled WGS sequence"/>
</dbReference>
<proteinExistence type="predicted"/>
<dbReference type="Gene3D" id="3.40.50.720">
    <property type="entry name" value="NAD(P)-binding Rossmann-like Domain"/>
    <property type="match status" value="2"/>
</dbReference>
<evidence type="ECO:0000313" key="5">
    <source>
        <dbReference type="Proteomes" id="UP000190837"/>
    </source>
</evidence>
<dbReference type="InterPro" id="IPR036291">
    <property type="entry name" value="NAD(P)-bd_dom_sf"/>
</dbReference>
<dbReference type="AlphaFoldDB" id="A0A1C3H620"/>
<name>A0A1C3H620_9GAMM</name>
<feature type="transmembrane region" description="Helical" evidence="2">
    <location>
        <begin position="76"/>
        <end position="100"/>
    </location>
</feature>
<dbReference type="InterPro" id="IPR013099">
    <property type="entry name" value="K_chnl_dom"/>
</dbReference>
<protein>
    <submittedName>
        <fullName evidence="4">TrkA-N domain protein</fullName>
    </submittedName>
</protein>
<organism evidence="4 5">
    <name type="scientific">Cardiobacterium hominis</name>
    <dbReference type="NCBI Taxonomy" id="2718"/>
    <lineage>
        <taxon>Bacteria</taxon>
        <taxon>Pseudomonadati</taxon>
        <taxon>Pseudomonadota</taxon>
        <taxon>Gammaproteobacteria</taxon>
        <taxon>Cardiobacteriales</taxon>
        <taxon>Cardiobacteriaceae</taxon>
        <taxon>Cardiobacterium</taxon>
    </lineage>
</organism>